<reference evidence="4" key="1">
    <citation type="submission" date="2017-10" db="EMBL/GenBank/DDBJ databases">
        <title>Draft genome sequences of strains TRE 1, TRE 9, TRE H and TRI 7, isolated from tamarins, belonging to four potential novel Bifidobacterium species.</title>
        <authorList>
            <person name="Mattarelli P."/>
            <person name="Modesto M."/>
            <person name="Puglisi E."/>
            <person name="Morelli L."/>
            <person name="Bonetti A."/>
            <person name="Spezio C."/>
            <person name="Sandri C."/>
        </authorList>
    </citation>
    <scope>NUCLEOTIDE SEQUENCE [LARGE SCALE GENOMIC DNA]</scope>
    <source>
        <strain evidence="4">TREH</strain>
    </source>
</reference>
<keyword evidence="4" id="KW-1185">Reference proteome</keyword>
<sequence length="238" mass="27284">MLDGRTVSLVMPCRNEASFLEVLIDEIPDFFDEIICVSNKSTDDTVEVGTRIQERVPRFKMLQDNRTVNGIGYGYAHMTGIDAAESDIIVCADSDGTYPVEDVPRLWHMMQDKDISFVSCTRYPDKQIPAKLQLGVRALNIEIALLYGLRIHDSLSGMWIFTKDVVAQLHLTEGDWNLSPQIKLNAYEALGTKFKELKITQKMRYGETKQNYFKTGLRHLFWIARNRFVKRNGIQPCD</sequence>
<gene>
    <name evidence="3" type="ORF">CSQ86_08795</name>
</gene>
<dbReference type="PANTHER" id="PTHR48090:SF7">
    <property type="entry name" value="RFBJ PROTEIN"/>
    <property type="match status" value="1"/>
</dbReference>
<dbReference type="SUPFAM" id="SSF53448">
    <property type="entry name" value="Nucleotide-diphospho-sugar transferases"/>
    <property type="match status" value="1"/>
</dbReference>
<dbReference type="InterPro" id="IPR029044">
    <property type="entry name" value="Nucleotide-diphossugar_trans"/>
</dbReference>
<dbReference type="InterPro" id="IPR001173">
    <property type="entry name" value="Glyco_trans_2-like"/>
</dbReference>
<name>A0A2M9HID7_9BIFI</name>
<dbReference type="InterPro" id="IPR050256">
    <property type="entry name" value="Glycosyltransferase_2"/>
</dbReference>
<dbReference type="AlphaFoldDB" id="A0A2M9HID7"/>
<dbReference type="Proteomes" id="UP000229239">
    <property type="component" value="Unassembled WGS sequence"/>
</dbReference>
<dbReference type="OrthoDB" id="9797819at2"/>
<evidence type="ECO:0000259" key="2">
    <source>
        <dbReference type="Pfam" id="PF00535"/>
    </source>
</evidence>
<dbReference type="Pfam" id="PF00535">
    <property type="entry name" value="Glycos_transf_2"/>
    <property type="match status" value="1"/>
</dbReference>
<protein>
    <recommendedName>
        <fullName evidence="2">Glycosyltransferase 2-like domain-containing protein</fullName>
    </recommendedName>
</protein>
<proteinExistence type="inferred from homology"/>
<evidence type="ECO:0000313" key="3">
    <source>
        <dbReference type="EMBL" id="PJM76572.1"/>
    </source>
</evidence>
<dbReference type="EMBL" id="PEBJ01000005">
    <property type="protein sequence ID" value="PJM76572.1"/>
    <property type="molecule type" value="Genomic_DNA"/>
</dbReference>
<evidence type="ECO:0000313" key="4">
    <source>
        <dbReference type="Proteomes" id="UP000229239"/>
    </source>
</evidence>
<evidence type="ECO:0000256" key="1">
    <source>
        <dbReference type="ARBA" id="ARBA00006739"/>
    </source>
</evidence>
<dbReference type="RefSeq" id="WP_100494764.1">
    <property type="nucleotide sequence ID" value="NZ_JAFEJV010000029.1"/>
</dbReference>
<feature type="domain" description="Glycosyltransferase 2-like" evidence="2">
    <location>
        <begin position="8"/>
        <end position="166"/>
    </location>
</feature>
<dbReference type="PANTHER" id="PTHR48090">
    <property type="entry name" value="UNDECAPRENYL-PHOSPHATE 4-DEOXY-4-FORMAMIDO-L-ARABINOSE TRANSFERASE-RELATED"/>
    <property type="match status" value="1"/>
</dbReference>
<organism evidence="3 4">
    <name type="scientific">Bifidobacterium felsineum</name>
    <dbReference type="NCBI Taxonomy" id="2045440"/>
    <lineage>
        <taxon>Bacteria</taxon>
        <taxon>Bacillati</taxon>
        <taxon>Actinomycetota</taxon>
        <taxon>Actinomycetes</taxon>
        <taxon>Bifidobacteriales</taxon>
        <taxon>Bifidobacteriaceae</taxon>
        <taxon>Bifidobacterium</taxon>
    </lineage>
</organism>
<comment type="caution">
    <text evidence="3">The sequence shown here is derived from an EMBL/GenBank/DDBJ whole genome shotgun (WGS) entry which is preliminary data.</text>
</comment>
<comment type="similarity">
    <text evidence="1">Belongs to the glycosyltransferase 2 family.</text>
</comment>
<dbReference type="Gene3D" id="3.90.550.10">
    <property type="entry name" value="Spore Coat Polysaccharide Biosynthesis Protein SpsA, Chain A"/>
    <property type="match status" value="1"/>
</dbReference>
<dbReference type="CDD" id="cd04179">
    <property type="entry name" value="DPM_DPG-synthase_like"/>
    <property type="match status" value="1"/>
</dbReference>
<accession>A0A2M9HID7</accession>